<dbReference type="GO" id="GO:0016811">
    <property type="term" value="F:hydrolase activity, acting on carbon-nitrogen (but not peptide) bonds, in linear amides"/>
    <property type="evidence" value="ECO:0007669"/>
    <property type="project" value="TreeGrafter"/>
</dbReference>
<dbReference type="SUPFAM" id="SSF102588">
    <property type="entry name" value="LmbE-like"/>
    <property type="match status" value="1"/>
</dbReference>
<dbReference type="Proteomes" id="UP000321926">
    <property type="component" value="Unassembled WGS sequence"/>
</dbReference>
<dbReference type="InterPro" id="IPR024078">
    <property type="entry name" value="LmbE-like_dom_sf"/>
</dbReference>
<evidence type="ECO:0000313" key="2">
    <source>
        <dbReference type="EMBL" id="TXK38013.1"/>
    </source>
</evidence>
<name>A0A5C8JMF1_9BACT</name>
<feature type="signal peptide" evidence="1">
    <location>
        <begin position="1"/>
        <end position="26"/>
    </location>
</feature>
<sequence>MRIIIFFFRWYSFVLLIGLSSAVLHAQAPEKPIAAKLYQDIKKLNVLGTALYIAAHPDDENTRLIAYLANEGLYNTGYLSVTRGDGGQNLIGPQIREELGLIRTQELLQARRTDGGQQFFTRANDFGFSKNPQETFTIWDKEQVLADMVWIIRKFRPDVLITRFSPLPSGTHGHHTASAILAGEAFEAAGDKKRFPEQLKHVEVWQPKRLLWNTGVWSFRSEQEFDDYGSQLLKLDVGKFNPLLGKSYPEIAAESRSMHKSQGFGSSGSRGSAIEYLEHTKGEKAQKELFEGINTSWSRIKGGEKVGKLLQKAADEFKPQNPAAAVPALLAARTELQKLPDGHWKQLKLQELEQVVKHALGLYLEVTASDYAVAPGEPVRLQIEAINRSAVPVTLQGLKIAVTGHDTTLAVPLQDNKALMLSLGLKAPATVPYTQPYWLRKPGSVGMYVVEGQQEVGLPENSPVVPVIFNMLIAGQPLQYTVPVTHKRTDPVDGEVYRPFTVTPPVFVNLAEKVYMFADQAPKRVQVLIKSGKAGVTGTVALSLPQGWRSEPASFPVDLKSKGAEQTASFLVYPPQGQQEVTIKAVATVEGKPYSKGLNIIQYSHIPAQTTFPEAEARAVKLELQKRGEKVGYVMGAGDELPANLQQIGYEVTILKDEDMKQEMLRQFDAIVLGVRAYNTVERLRHHQPLLLEYVKDGGNLIVQYNTSARLVTPDIAPFPLKLSSERVTVEQAEVRLLRPEHPVLNIPNKITYKDFDGWVQERGLYFPNEWSKEFEAILSSNDPGEPARDGGLLIAPYGKGHYIYTGYSWFRQLPAGVPGAYRLFANLISLGKADTTSGKASTATEVRGKAQ</sequence>
<keyword evidence="1" id="KW-0732">Signal</keyword>
<gene>
    <name evidence="2" type="ORF">FVR03_14475</name>
</gene>
<evidence type="ECO:0000256" key="1">
    <source>
        <dbReference type="SAM" id="SignalP"/>
    </source>
</evidence>
<keyword evidence="3" id="KW-1185">Reference proteome</keyword>
<feature type="chain" id="PRO_5023113537" evidence="1">
    <location>
        <begin position="27"/>
        <end position="852"/>
    </location>
</feature>
<dbReference type="Gene3D" id="3.40.50.10320">
    <property type="entry name" value="LmbE-like"/>
    <property type="match status" value="1"/>
</dbReference>
<dbReference type="AlphaFoldDB" id="A0A5C8JMF1"/>
<dbReference type="InterPro" id="IPR029062">
    <property type="entry name" value="Class_I_gatase-like"/>
</dbReference>
<dbReference type="SUPFAM" id="SSF52317">
    <property type="entry name" value="Class I glutamine amidotransferase-like"/>
    <property type="match status" value="1"/>
</dbReference>
<evidence type="ECO:0000313" key="3">
    <source>
        <dbReference type="Proteomes" id="UP000321926"/>
    </source>
</evidence>
<dbReference type="InterPro" id="IPR003737">
    <property type="entry name" value="GlcNAc_PI_deacetylase-related"/>
</dbReference>
<dbReference type="PANTHER" id="PTHR12993:SF11">
    <property type="entry name" value="N-ACETYLGLUCOSAMINYL-PHOSPHATIDYLINOSITOL DE-N-ACETYLASE"/>
    <property type="match status" value="1"/>
</dbReference>
<protein>
    <submittedName>
        <fullName evidence="2">PIG-L family deacetylase</fullName>
    </submittedName>
</protein>
<organism evidence="2 3">
    <name type="scientific">Pontibacter qinzhouensis</name>
    <dbReference type="NCBI Taxonomy" id="2603253"/>
    <lineage>
        <taxon>Bacteria</taxon>
        <taxon>Pseudomonadati</taxon>
        <taxon>Bacteroidota</taxon>
        <taxon>Cytophagia</taxon>
        <taxon>Cytophagales</taxon>
        <taxon>Hymenobacteraceae</taxon>
        <taxon>Pontibacter</taxon>
    </lineage>
</organism>
<dbReference type="EMBL" id="VRTY01000054">
    <property type="protein sequence ID" value="TXK38013.1"/>
    <property type="molecule type" value="Genomic_DNA"/>
</dbReference>
<dbReference type="OrthoDB" id="9759749at2"/>
<proteinExistence type="predicted"/>
<dbReference type="PANTHER" id="PTHR12993">
    <property type="entry name" value="N-ACETYLGLUCOSAMINYL-PHOSPHATIDYLINOSITOL DE-N-ACETYLASE-RELATED"/>
    <property type="match status" value="1"/>
</dbReference>
<accession>A0A5C8JMF1</accession>
<reference evidence="2 3" key="1">
    <citation type="submission" date="2019-08" db="EMBL/GenBank/DDBJ databases">
        <authorList>
            <person name="Shi S."/>
        </authorList>
    </citation>
    <scope>NUCLEOTIDE SEQUENCE [LARGE SCALE GENOMIC DNA]</scope>
    <source>
        <strain evidence="2 3">GY10130</strain>
    </source>
</reference>
<dbReference type="RefSeq" id="WP_147922474.1">
    <property type="nucleotide sequence ID" value="NZ_VRTY01000054.1"/>
</dbReference>
<dbReference type="Pfam" id="PF02585">
    <property type="entry name" value="PIG-L"/>
    <property type="match status" value="1"/>
</dbReference>
<comment type="caution">
    <text evidence="2">The sequence shown here is derived from an EMBL/GenBank/DDBJ whole genome shotgun (WGS) entry which is preliminary data.</text>
</comment>